<dbReference type="InterPro" id="IPR050223">
    <property type="entry name" value="D-isomer_2-hydroxyacid_DH"/>
</dbReference>
<evidence type="ECO:0000259" key="5">
    <source>
        <dbReference type="Pfam" id="PF02826"/>
    </source>
</evidence>
<dbReference type="InterPro" id="IPR006139">
    <property type="entry name" value="D-isomer_2_OHA_DH_cat_dom"/>
</dbReference>
<dbReference type="Proteomes" id="UP001595593">
    <property type="component" value="Unassembled WGS sequence"/>
</dbReference>
<dbReference type="InterPro" id="IPR006140">
    <property type="entry name" value="D-isomer_DH_NAD-bd"/>
</dbReference>
<dbReference type="SUPFAM" id="SSF51735">
    <property type="entry name" value="NAD(P)-binding Rossmann-fold domains"/>
    <property type="match status" value="1"/>
</dbReference>
<reference evidence="7" key="1">
    <citation type="journal article" date="2019" name="Int. J. Syst. Evol. Microbiol.">
        <title>The Global Catalogue of Microorganisms (GCM) 10K type strain sequencing project: providing services to taxonomists for standard genome sequencing and annotation.</title>
        <authorList>
            <consortium name="The Broad Institute Genomics Platform"/>
            <consortium name="The Broad Institute Genome Sequencing Center for Infectious Disease"/>
            <person name="Wu L."/>
            <person name="Ma J."/>
        </authorList>
    </citation>
    <scope>NUCLEOTIDE SEQUENCE [LARGE SCALE GENOMIC DNA]</scope>
    <source>
        <strain evidence="7">KCTC 52094</strain>
    </source>
</reference>
<organism evidence="6 7">
    <name type="scientific">Teichococcus globiformis</name>
    <dbReference type="NCBI Taxonomy" id="2307229"/>
    <lineage>
        <taxon>Bacteria</taxon>
        <taxon>Pseudomonadati</taxon>
        <taxon>Pseudomonadota</taxon>
        <taxon>Alphaproteobacteria</taxon>
        <taxon>Acetobacterales</taxon>
        <taxon>Roseomonadaceae</taxon>
        <taxon>Roseomonas</taxon>
    </lineage>
</organism>
<keyword evidence="2" id="KW-0520">NAD</keyword>
<dbReference type="InterPro" id="IPR036291">
    <property type="entry name" value="NAD(P)-bd_dom_sf"/>
</dbReference>
<evidence type="ECO:0000313" key="7">
    <source>
        <dbReference type="Proteomes" id="UP001595593"/>
    </source>
</evidence>
<dbReference type="PANTHER" id="PTHR10996:SF178">
    <property type="entry name" value="2-HYDROXYACID DEHYDROGENASE YGL185C-RELATED"/>
    <property type="match status" value="1"/>
</dbReference>
<evidence type="ECO:0000256" key="2">
    <source>
        <dbReference type="ARBA" id="ARBA00023027"/>
    </source>
</evidence>
<comment type="caution">
    <text evidence="6">The sequence shown here is derived from an EMBL/GenBank/DDBJ whole genome shotgun (WGS) entry which is preliminary data.</text>
</comment>
<comment type="similarity">
    <text evidence="3">Belongs to the D-isomer specific 2-hydroxyacid dehydrogenase family.</text>
</comment>
<evidence type="ECO:0000259" key="4">
    <source>
        <dbReference type="Pfam" id="PF00389"/>
    </source>
</evidence>
<dbReference type="RefSeq" id="WP_379592767.1">
    <property type="nucleotide sequence ID" value="NZ_JBHRTN010000003.1"/>
</dbReference>
<accession>A0ABV7FWL9</accession>
<gene>
    <name evidence="6" type="ORF">ACFOD4_01225</name>
</gene>
<dbReference type="Gene3D" id="3.40.50.720">
    <property type="entry name" value="NAD(P)-binding Rossmann-like Domain"/>
    <property type="match status" value="2"/>
</dbReference>
<evidence type="ECO:0000313" key="6">
    <source>
        <dbReference type="EMBL" id="MFC3123666.1"/>
    </source>
</evidence>
<evidence type="ECO:0000256" key="1">
    <source>
        <dbReference type="ARBA" id="ARBA00023002"/>
    </source>
</evidence>
<feature type="domain" description="D-isomer specific 2-hydroxyacid dehydrogenase catalytic" evidence="4">
    <location>
        <begin position="12"/>
        <end position="314"/>
    </location>
</feature>
<dbReference type="Pfam" id="PF02826">
    <property type="entry name" value="2-Hacid_dh_C"/>
    <property type="match status" value="1"/>
</dbReference>
<evidence type="ECO:0000256" key="3">
    <source>
        <dbReference type="RuleBase" id="RU003719"/>
    </source>
</evidence>
<protein>
    <submittedName>
        <fullName evidence="6">2-hydroxyacid dehydrogenase</fullName>
    </submittedName>
</protein>
<proteinExistence type="inferred from homology"/>
<name>A0ABV7FWL9_9PROT</name>
<dbReference type="SUPFAM" id="SSF52283">
    <property type="entry name" value="Formate/glycerate dehydrogenase catalytic domain-like"/>
    <property type="match status" value="1"/>
</dbReference>
<dbReference type="Pfam" id="PF00389">
    <property type="entry name" value="2-Hacid_dh"/>
    <property type="match status" value="1"/>
</dbReference>
<dbReference type="EMBL" id="JBHRTN010000003">
    <property type="protein sequence ID" value="MFC3123666.1"/>
    <property type="molecule type" value="Genomic_DNA"/>
</dbReference>
<feature type="domain" description="D-isomer specific 2-hydroxyacid dehydrogenase NAD-binding" evidence="5">
    <location>
        <begin position="111"/>
        <end position="283"/>
    </location>
</feature>
<dbReference type="PANTHER" id="PTHR10996">
    <property type="entry name" value="2-HYDROXYACID DEHYDROGENASE-RELATED"/>
    <property type="match status" value="1"/>
</dbReference>
<dbReference type="CDD" id="cd12156">
    <property type="entry name" value="HPPR"/>
    <property type="match status" value="1"/>
</dbReference>
<keyword evidence="7" id="KW-1185">Reference proteome</keyword>
<sequence>MSESKPGLLMLAPYPPADTEALERDYTLHRLWEAPDAAAYLAEHGGRIRGLATTGVHGASASLIAALPALEIISCFGVGVDAIDFPAARARNIAVTNTPEVLTDDVADMGMALLLATARRIPEGDALVRGGLWTTTRLPLTTRVTGKRIGIVGLGRIGSAVAQRAAGFGMEIAYTDRAPIEGTRHTFHPDAVSLAGSVDFLMLCAAGGESTRGMIGRAVLDALGPRGMLINICRGSVVDEPELLAALREKRIAAAGLDVFLNEPNIDPGFLTLNNVVLQPHHASGTVETRAAMGELVRGNLAAHFAGRALPTPVV</sequence>
<keyword evidence="1 3" id="KW-0560">Oxidoreductase</keyword>